<dbReference type="PANTHER" id="PTHR48021">
    <property type="match status" value="1"/>
</dbReference>
<feature type="transmembrane region" description="Helical" evidence="4">
    <location>
        <begin position="69"/>
        <end position="93"/>
    </location>
</feature>
<protein>
    <recommendedName>
        <fullName evidence="5">Major facilitator superfamily (MFS) profile domain-containing protein</fullName>
    </recommendedName>
</protein>
<evidence type="ECO:0000256" key="3">
    <source>
        <dbReference type="ARBA" id="ARBA00022597"/>
    </source>
</evidence>
<dbReference type="EMBL" id="CACVBM020001209">
    <property type="protein sequence ID" value="CAA7039405.1"/>
    <property type="molecule type" value="Genomic_DNA"/>
</dbReference>
<dbReference type="AlphaFoldDB" id="A0A6D2JCU4"/>
<evidence type="ECO:0000313" key="7">
    <source>
        <dbReference type="Proteomes" id="UP000467841"/>
    </source>
</evidence>
<evidence type="ECO:0000256" key="1">
    <source>
        <dbReference type="ARBA" id="ARBA00004141"/>
    </source>
</evidence>
<gene>
    <name evidence="6" type="ORF">MERR_LOCUS26640</name>
</gene>
<comment type="subcellular location">
    <subcellularLocation>
        <location evidence="1">Membrane</location>
        <topology evidence="1">Multi-pass membrane protein</topology>
    </subcellularLocation>
</comment>
<evidence type="ECO:0000256" key="4">
    <source>
        <dbReference type="SAM" id="Phobius"/>
    </source>
</evidence>
<comment type="caution">
    <text evidence="6">The sequence shown here is derived from an EMBL/GenBank/DDBJ whole genome shotgun (WGS) entry which is preliminary data.</text>
</comment>
<dbReference type="GO" id="GO:0016020">
    <property type="term" value="C:membrane"/>
    <property type="evidence" value="ECO:0007669"/>
    <property type="project" value="UniProtKB-SubCell"/>
</dbReference>
<dbReference type="PROSITE" id="PS50850">
    <property type="entry name" value="MFS"/>
    <property type="match status" value="1"/>
</dbReference>
<evidence type="ECO:0000256" key="2">
    <source>
        <dbReference type="ARBA" id="ARBA00010992"/>
    </source>
</evidence>
<comment type="similarity">
    <text evidence="2">Belongs to the major facilitator superfamily. Sugar transporter (TC 2.A.1.1) family.</text>
</comment>
<organism evidence="6 7">
    <name type="scientific">Microthlaspi erraticum</name>
    <dbReference type="NCBI Taxonomy" id="1685480"/>
    <lineage>
        <taxon>Eukaryota</taxon>
        <taxon>Viridiplantae</taxon>
        <taxon>Streptophyta</taxon>
        <taxon>Embryophyta</taxon>
        <taxon>Tracheophyta</taxon>
        <taxon>Spermatophyta</taxon>
        <taxon>Magnoliopsida</taxon>
        <taxon>eudicotyledons</taxon>
        <taxon>Gunneridae</taxon>
        <taxon>Pentapetalae</taxon>
        <taxon>rosids</taxon>
        <taxon>malvids</taxon>
        <taxon>Brassicales</taxon>
        <taxon>Brassicaceae</taxon>
        <taxon>Coluteocarpeae</taxon>
        <taxon>Microthlaspi</taxon>
    </lineage>
</organism>
<dbReference type="OrthoDB" id="1929005at2759"/>
<feature type="transmembrane region" description="Helical" evidence="4">
    <location>
        <begin position="33"/>
        <end position="57"/>
    </location>
</feature>
<dbReference type="Gene3D" id="1.20.1250.20">
    <property type="entry name" value="MFS general substrate transporter like domains"/>
    <property type="match status" value="1"/>
</dbReference>
<evidence type="ECO:0000259" key="5">
    <source>
        <dbReference type="PROSITE" id="PS50850"/>
    </source>
</evidence>
<keyword evidence="4" id="KW-0812">Transmembrane</keyword>
<dbReference type="InterPro" id="IPR020846">
    <property type="entry name" value="MFS_dom"/>
</dbReference>
<feature type="domain" description="Major facilitator superfamily (MFS) profile" evidence="5">
    <location>
        <begin position="40"/>
        <end position="116"/>
    </location>
</feature>
<accession>A0A6D2JCU4</accession>
<dbReference type="GO" id="GO:0022857">
    <property type="term" value="F:transmembrane transporter activity"/>
    <property type="evidence" value="ECO:0007669"/>
    <property type="project" value="InterPro"/>
</dbReference>
<dbReference type="PANTHER" id="PTHR48021:SF82">
    <property type="entry name" value="SUGAR TRANSPORTER ERD6-LIKE 13-RELATED"/>
    <property type="match status" value="1"/>
</dbReference>
<proteinExistence type="inferred from homology"/>
<name>A0A6D2JCU4_9BRAS</name>
<keyword evidence="4" id="KW-1133">Transmembrane helix</keyword>
<sequence length="116" mass="12172">MGKEPLLQKVKIQEDIESNKGFLVSDGDGDGPVTLLLLFTTFTALCGTFSYGTAAGFTSPAQAGIMEGLNLSLAEFSFFGSVLTIGGLVGAAMSGRLADVFGRRGVSSFIFMYGRK</sequence>
<dbReference type="InterPro" id="IPR050549">
    <property type="entry name" value="MFS_Trehalose_Transporter"/>
</dbReference>
<reference evidence="6" key="1">
    <citation type="submission" date="2020-01" db="EMBL/GenBank/DDBJ databases">
        <authorList>
            <person name="Mishra B."/>
        </authorList>
    </citation>
    <scope>NUCLEOTIDE SEQUENCE [LARGE SCALE GENOMIC DNA]</scope>
</reference>
<dbReference type="SUPFAM" id="SSF103473">
    <property type="entry name" value="MFS general substrate transporter"/>
    <property type="match status" value="1"/>
</dbReference>
<dbReference type="Proteomes" id="UP000467841">
    <property type="component" value="Unassembled WGS sequence"/>
</dbReference>
<dbReference type="InterPro" id="IPR036259">
    <property type="entry name" value="MFS_trans_sf"/>
</dbReference>
<keyword evidence="3" id="KW-0762">Sugar transport</keyword>
<keyword evidence="4" id="KW-0472">Membrane</keyword>
<keyword evidence="7" id="KW-1185">Reference proteome</keyword>
<evidence type="ECO:0000313" key="6">
    <source>
        <dbReference type="EMBL" id="CAA7039405.1"/>
    </source>
</evidence>
<keyword evidence="3" id="KW-0813">Transport</keyword>